<dbReference type="RefSeq" id="XP_001899650.1">
    <property type="nucleotide sequence ID" value="XM_001899615.1"/>
</dbReference>
<gene>
    <name evidence="2" type="primary">Bma-fozi-1.2</name>
    <name evidence="4" type="synonym">Bm1_40950</name>
    <name evidence="2" type="ORF">BM_BM10887</name>
</gene>
<dbReference type="AlphaFoldDB" id="A0A4E9F2J7"/>
<dbReference type="OrthoDB" id="1668162at2759"/>
<dbReference type="CTD" id="6103096"/>
<dbReference type="WBParaSite" id="Bm10887.1">
    <property type="protein sequence ID" value="Bm10887.1"/>
    <property type="gene ID" value="WBGene00231148"/>
</dbReference>
<accession>A0A4E9F2J7</accession>
<evidence type="ECO:0000256" key="1">
    <source>
        <dbReference type="SAM" id="MobiDB-lite"/>
    </source>
</evidence>
<evidence type="ECO:0000313" key="3">
    <source>
        <dbReference type="Proteomes" id="UP000006672"/>
    </source>
</evidence>
<proteinExistence type="predicted"/>
<dbReference type="Proteomes" id="UP000006672">
    <property type="component" value="Unassembled WGS sequence"/>
</dbReference>
<accession>A0A8L7SM10</accession>
<sequence length="300" mass="33654">MSKKRVKIPPENFQNNSSQATTNNIVVSFGTATNSGIYFYGFNSNASTRNNALSFQTGTNSNTDPCGSGSNVSTGNDIFSSKKTTITDNSKNFQKEYIVSRTTTNDNIDPCGSGSNASTGNNADLLSNTTQTVNLCTSSNQIITFFLQFFALVQKLINEQRKLRQQILQQVIAQEIRALSQQFNEQQQKRPRSIHICDLCKKEVHSSKLPCHVRMAHLKIPIYFCTKCNKSSNYSKNNIKTHMTRIHKIVDPQPIDYAHLHALKVRSLMKKCFPKVKSRSALNNFGYFPIIDMAESDDSD</sequence>
<reference evidence="3" key="1">
    <citation type="journal article" date="2007" name="Science">
        <title>Draft genome of the filarial nematode parasite Brugia malayi.</title>
        <authorList>
            <person name="Ghedin E."/>
            <person name="Wang S."/>
            <person name="Spiro D."/>
            <person name="Caler E."/>
            <person name="Zhao Q."/>
            <person name="Crabtree J."/>
            <person name="Allen J.E."/>
            <person name="Delcher A.L."/>
            <person name="Guiliano D.B."/>
            <person name="Miranda-Saavedra D."/>
            <person name="Angiuoli S.V."/>
            <person name="Creasy T."/>
            <person name="Amedeo P."/>
            <person name="Haas B."/>
            <person name="El-Sayed N.M."/>
            <person name="Wortman J.R."/>
            <person name="Feldblyum T."/>
            <person name="Tallon L."/>
            <person name="Schatz M."/>
            <person name="Shumway M."/>
            <person name="Koo H."/>
            <person name="Salzberg S.L."/>
            <person name="Schobel S."/>
            <person name="Pertea M."/>
            <person name="Pop M."/>
            <person name="White O."/>
            <person name="Barton G.J."/>
            <person name="Carlow C.K."/>
            <person name="Crawford M.J."/>
            <person name="Daub J."/>
            <person name="Dimmic M.W."/>
            <person name="Estes C.F."/>
            <person name="Foster J.M."/>
            <person name="Ganatra M."/>
            <person name="Gregory W.F."/>
            <person name="Johnson N.M."/>
            <person name="Jin J."/>
            <person name="Komuniecki R."/>
            <person name="Korf I."/>
            <person name="Kumar S."/>
            <person name="Laney S."/>
            <person name="Li B.W."/>
            <person name="Li W."/>
            <person name="Lindblom T.H."/>
            <person name="Lustigman S."/>
            <person name="Ma D."/>
            <person name="Maina C.V."/>
            <person name="Martin D.M."/>
            <person name="McCarter J.P."/>
            <person name="McReynolds L."/>
            <person name="Mitreva M."/>
            <person name="Nutman T.B."/>
            <person name="Parkinson J."/>
            <person name="Peregrin-Alvarez J.M."/>
            <person name="Poole C."/>
            <person name="Ren Q."/>
            <person name="Saunders L."/>
            <person name="Sluder A.E."/>
            <person name="Smith K."/>
            <person name="Stanke M."/>
            <person name="Unnasch T.R."/>
            <person name="Ware J."/>
            <person name="Wei A.D."/>
            <person name="Weil G."/>
            <person name="Williams D.J."/>
            <person name="Zhang Y."/>
            <person name="Williams S.A."/>
            <person name="Fraser-Liggett C."/>
            <person name="Slatko B."/>
            <person name="Blaxter M.L."/>
            <person name="Scott A.L."/>
        </authorList>
    </citation>
    <scope>NUCLEOTIDE SEQUENCE</scope>
    <source>
        <strain evidence="3">FR3</strain>
    </source>
</reference>
<reference evidence="4" key="3">
    <citation type="submission" date="2022-04" db="UniProtKB">
        <authorList>
            <consortium name="WormBaseParasite"/>
        </authorList>
    </citation>
    <scope>IDENTIFICATION</scope>
</reference>
<dbReference type="GeneID" id="6103096"/>
<reference evidence="2" key="2">
    <citation type="submission" date="2019-04" db="EMBL/GenBank/DDBJ databases">
        <authorList>
            <person name="Howe K."/>
            <person name="Paulini M."/>
            <person name="Williams G."/>
        </authorList>
    </citation>
    <scope>NUCLEOTIDE SEQUENCE [LARGE SCALE GENOMIC DNA]</scope>
    <source>
        <strain evidence="2">FR3</strain>
    </source>
</reference>
<keyword evidence="3" id="KW-1185">Reference proteome</keyword>
<protein>
    <submittedName>
        <fullName evidence="2 4">Uncharacterized protein</fullName>
    </submittedName>
</protein>
<feature type="region of interest" description="Disordered" evidence="1">
    <location>
        <begin position="60"/>
        <end position="81"/>
    </location>
</feature>
<organism evidence="2">
    <name type="scientific">Brugia malayi</name>
    <name type="common">Filarial nematode worm</name>
    <dbReference type="NCBI Taxonomy" id="6279"/>
    <lineage>
        <taxon>Eukaryota</taxon>
        <taxon>Metazoa</taxon>
        <taxon>Ecdysozoa</taxon>
        <taxon>Nematoda</taxon>
        <taxon>Chromadorea</taxon>
        <taxon>Rhabditida</taxon>
        <taxon>Spirurina</taxon>
        <taxon>Spiruromorpha</taxon>
        <taxon>Filarioidea</taxon>
        <taxon>Onchocercidae</taxon>
        <taxon>Brugia</taxon>
    </lineage>
</organism>
<evidence type="ECO:0000313" key="4">
    <source>
        <dbReference type="WBParaSite" id="Bm10887.1"/>
    </source>
</evidence>
<dbReference type="Gene3D" id="3.30.160.60">
    <property type="entry name" value="Classic Zinc Finger"/>
    <property type="match status" value="1"/>
</dbReference>
<dbReference type="EMBL" id="CAAKNF010000192">
    <property type="protein sequence ID" value="VIO90927.1"/>
    <property type="molecule type" value="Genomic_DNA"/>
</dbReference>
<evidence type="ECO:0000313" key="2">
    <source>
        <dbReference type="EMBL" id="VIO90927.1"/>
    </source>
</evidence>
<name>A0A4E9F2J7_BRUMA</name>
<dbReference type="KEGG" id="bmy:BM_BM10887"/>